<keyword evidence="3 5" id="KW-1133">Transmembrane helix</keyword>
<keyword evidence="2 5" id="KW-0812">Transmembrane</keyword>
<reference evidence="6 7" key="1">
    <citation type="journal article" date="2015" name="Genome Biol.">
        <title>Comparative genomics of Steinernema reveals deeply conserved gene regulatory networks.</title>
        <authorList>
            <person name="Dillman A.R."/>
            <person name="Macchietto M."/>
            <person name="Porter C.F."/>
            <person name="Rogers A."/>
            <person name="Williams B."/>
            <person name="Antoshechkin I."/>
            <person name="Lee M.M."/>
            <person name="Goodwin Z."/>
            <person name="Lu X."/>
            <person name="Lewis E.E."/>
            <person name="Goodrich-Blair H."/>
            <person name="Stock S.P."/>
            <person name="Adams B.J."/>
            <person name="Sternberg P.W."/>
            <person name="Mortazavi A."/>
        </authorList>
    </citation>
    <scope>NUCLEOTIDE SEQUENCE [LARGE SCALE GENOMIC DNA]</scope>
    <source>
        <strain evidence="6 7">ALL</strain>
    </source>
</reference>
<proteinExistence type="predicted"/>
<keyword evidence="4 5" id="KW-0472">Membrane</keyword>
<evidence type="ECO:0000256" key="4">
    <source>
        <dbReference type="ARBA" id="ARBA00023136"/>
    </source>
</evidence>
<sequence length="205" mass="23357">MEVDEAQLNAILEKEHQILLESSGKKHYHFIHLFYTWKFTSYTLVIAFSFMVTSIVNYGLLFNMEKVSGSIFWNSAYIGILRYIINLSAGLLDYNIKWVGRKVMHLATFLPIIACTTFIVFVNMTGETYELAAYSRIAILGVCAVISQIYITNGVVSNELFPTSIRNLSYAFSQLTSRLGVVISPQLFYLADIWTPLPYFTMSHS</sequence>
<accession>A0A4V6XWG3</accession>
<feature type="transmembrane region" description="Helical" evidence="5">
    <location>
        <begin position="71"/>
        <end position="92"/>
    </location>
</feature>
<reference evidence="6 7" key="2">
    <citation type="journal article" date="2019" name="G3 (Bethesda)">
        <title>Hybrid Assembly of the Genome of the Entomopathogenic Nematode Steinernema carpocapsae Identifies the X-Chromosome.</title>
        <authorList>
            <person name="Serra L."/>
            <person name="Macchietto M."/>
            <person name="Macias-Munoz A."/>
            <person name="McGill C.J."/>
            <person name="Rodriguez I.M."/>
            <person name="Rodriguez B."/>
            <person name="Murad R."/>
            <person name="Mortazavi A."/>
        </authorList>
    </citation>
    <scope>NUCLEOTIDE SEQUENCE [LARGE SCALE GENOMIC DNA]</scope>
    <source>
        <strain evidence="6 7">ALL</strain>
    </source>
</reference>
<dbReference type="OrthoDB" id="5296287at2759"/>
<comment type="caution">
    <text evidence="6">The sequence shown here is derived from an EMBL/GenBank/DDBJ whole genome shotgun (WGS) entry which is preliminary data.</text>
</comment>
<feature type="transmembrane region" description="Helical" evidence="5">
    <location>
        <begin position="131"/>
        <end position="151"/>
    </location>
</feature>
<evidence type="ECO:0000256" key="2">
    <source>
        <dbReference type="ARBA" id="ARBA00022692"/>
    </source>
</evidence>
<evidence type="ECO:0000313" key="6">
    <source>
        <dbReference type="EMBL" id="TKR89265.1"/>
    </source>
</evidence>
<evidence type="ECO:0000256" key="5">
    <source>
        <dbReference type="SAM" id="Phobius"/>
    </source>
</evidence>
<evidence type="ECO:0000256" key="1">
    <source>
        <dbReference type="ARBA" id="ARBA00004141"/>
    </source>
</evidence>
<dbReference type="SUPFAM" id="SSF103473">
    <property type="entry name" value="MFS general substrate transporter"/>
    <property type="match status" value="1"/>
</dbReference>
<gene>
    <name evidence="6" type="ORF">L596_013397</name>
</gene>
<feature type="transmembrane region" description="Helical" evidence="5">
    <location>
        <begin position="39"/>
        <end position="59"/>
    </location>
</feature>
<protein>
    <recommendedName>
        <fullName evidence="8">Major facilitator superfamily (MFS) profile domain-containing protein</fullName>
    </recommendedName>
</protein>
<feature type="transmembrane region" description="Helical" evidence="5">
    <location>
        <begin position="104"/>
        <end position="125"/>
    </location>
</feature>
<dbReference type="PANTHER" id="PTHR24064">
    <property type="entry name" value="SOLUTE CARRIER FAMILY 22 MEMBER"/>
    <property type="match status" value="1"/>
</dbReference>
<keyword evidence="7" id="KW-1185">Reference proteome</keyword>
<organism evidence="6 7">
    <name type="scientific">Steinernema carpocapsae</name>
    <name type="common">Entomopathogenic nematode</name>
    <dbReference type="NCBI Taxonomy" id="34508"/>
    <lineage>
        <taxon>Eukaryota</taxon>
        <taxon>Metazoa</taxon>
        <taxon>Ecdysozoa</taxon>
        <taxon>Nematoda</taxon>
        <taxon>Chromadorea</taxon>
        <taxon>Rhabditida</taxon>
        <taxon>Tylenchina</taxon>
        <taxon>Panagrolaimomorpha</taxon>
        <taxon>Strongyloidoidea</taxon>
        <taxon>Steinernematidae</taxon>
        <taxon>Steinernema</taxon>
    </lineage>
</organism>
<dbReference type="EMBL" id="AZBU02000003">
    <property type="protein sequence ID" value="TKR89265.1"/>
    <property type="molecule type" value="Genomic_DNA"/>
</dbReference>
<dbReference type="STRING" id="34508.A0A4V6XWG3"/>
<evidence type="ECO:0000256" key="3">
    <source>
        <dbReference type="ARBA" id="ARBA00022989"/>
    </source>
</evidence>
<dbReference type="Proteomes" id="UP000298663">
    <property type="component" value="Unassembled WGS sequence"/>
</dbReference>
<dbReference type="GO" id="GO:0016020">
    <property type="term" value="C:membrane"/>
    <property type="evidence" value="ECO:0007669"/>
    <property type="project" value="UniProtKB-SubCell"/>
</dbReference>
<evidence type="ECO:0000313" key="7">
    <source>
        <dbReference type="Proteomes" id="UP000298663"/>
    </source>
</evidence>
<comment type="subcellular location">
    <subcellularLocation>
        <location evidence="1">Membrane</location>
        <topology evidence="1">Multi-pass membrane protein</topology>
    </subcellularLocation>
</comment>
<dbReference type="Gene3D" id="1.20.1250.20">
    <property type="entry name" value="MFS general substrate transporter like domains"/>
    <property type="match status" value="1"/>
</dbReference>
<dbReference type="AlphaFoldDB" id="A0A4V6XWG3"/>
<evidence type="ECO:0008006" key="8">
    <source>
        <dbReference type="Google" id="ProtNLM"/>
    </source>
</evidence>
<name>A0A4V6XWG3_STECR</name>
<dbReference type="InterPro" id="IPR036259">
    <property type="entry name" value="MFS_trans_sf"/>
</dbReference>